<name>A0A0C2Y2B3_HEBCY</name>
<dbReference type="EMBL" id="KN831774">
    <property type="protein sequence ID" value="KIM43993.1"/>
    <property type="molecule type" value="Genomic_DNA"/>
</dbReference>
<dbReference type="Proteomes" id="UP000053424">
    <property type="component" value="Unassembled WGS sequence"/>
</dbReference>
<accession>A0A0C2Y2B3</accession>
<protein>
    <submittedName>
        <fullName evidence="1">Uncharacterized protein</fullName>
    </submittedName>
</protein>
<proteinExistence type="predicted"/>
<gene>
    <name evidence="1" type="ORF">M413DRAFT_443057</name>
</gene>
<reference evidence="1 2" key="1">
    <citation type="submission" date="2014-04" db="EMBL/GenBank/DDBJ databases">
        <authorList>
            <consortium name="DOE Joint Genome Institute"/>
            <person name="Kuo A."/>
            <person name="Gay G."/>
            <person name="Dore J."/>
            <person name="Kohler A."/>
            <person name="Nagy L.G."/>
            <person name="Floudas D."/>
            <person name="Copeland A."/>
            <person name="Barry K.W."/>
            <person name="Cichocki N."/>
            <person name="Veneault-Fourrey C."/>
            <person name="LaButti K."/>
            <person name="Lindquist E.A."/>
            <person name="Lipzen A."/>
            <person name="Lundell T."/>
            <person name="Morin E."/>
            <person name="Murat C."/>
            <person name="Sun H."/>
            <person name="Tunlid A."/>
            <person name="Henrissat B."/>
            <person name="Grigoriev I.V."/>
            <person name="Hibbett D.S."/>
            <person name="Martin F."/>
            <person name="Nordberg H.P."/>
            <person name="Cantor M.N."/>
            <person name="Hua S.X."/>
        </authorList>
    </citation>
    <scope>NUCLEOTIDE SEQUENCE [LARGE SCALE GENOMIC DNA]</scope>
    <source>
        <strain evidence="2">h7</strain>
    </source>
</reference>
<feature type="non-terminal residue" evidence="1">
    <location>
        <position position="1"/>
    </location>
</feature>
<dbReference type="HOGENOM" id="CLU_151417_0_0_1"/>
<evidence type="ECO:0000313" key="1">
    <source>
        <dbReference type="EMBL" id="KIM43993.1"/>
    </source>
</evidence>
<organism evidence="1 2">
    <name type="scientific">Hebeloma cylindrosporum</name>
    <dbReference type="NCBI Taxonomy" id="76867"/>
    <lineage>
        <taxon>Eukaryota</taxon>
        <taxon>Fungi</taxon>
        <taxon>Dikarya</taxon>
        <taxon>Basidiomycota</taxon>
        <taxon>Agaricomycotina</taxon>
        <taxon>Agaricomycetes</taxon>
        <taxon>Agaricomycetidae</taxon>
        <taxon>Agaricales</taxon>
        <taxon>Agaricineae</taxon>
        <taxon>Hymenogastraceae</taxon>
        <taxon>Hebeloma</taxon>
    </lineage>
</organism>
<dbReference type="AlphaFoldDB" id="A0A0C2Y2B3"/>
<evidence type="ECO:0000313" key="2">
    <source>
        <dbReference type="Proteomes" id="UP000053424"/>
    </source>
</evidence>
<reference evidence="2" key="2">
    <citation type="submission" date="2015-01" db="EMBL/GenBank/DDBJ databases">
        <title>Evolutionary Origins and Diversification of the Mycorrhizal Mutualists.</title>
        <authorList>
            <consortium name="DOE Joint Genome Institute"/>
            <consortium name="Mycorrhizal Genomics Consortium"/>
            <person name="Kohler A."/>
            <person name="Kuo A."/>
            <person name="Nagy L.G."/>
            <person name="Floudas D."/>
            <person name="Copeland A."/>
            <person name="Barry K.W."/>
            <person name="Cichocki N."/>
            <person name="Veneault-Fourrey C."/>
            <person name="LaButti K."/>
            <person name="Lindquist E.A."/>
            <person name="Lipzen A."/>
            <person name="Lundell T."/>
            <person name="Morin E."/>
            <person name="Murat C."/>
            <person name="Riley R."/>
            <person name="Ohm R."/>
            <person name="Sun H."/>
            <person name="Tunlid A."/>
            <person name="Henrissat B."/>
            <person name="Grigoriev I.V."/>
            <person name="Hibbett D.S."/>
            <person name="Martin F."/>
        </authorList>
    </citation>
    <scope>NUCLEOTIDE SEQUENCE [LARGE SCALE GENOMIC DNA]</scope>
    <source>
        <strain evidence="2">h7</strain>
    </source>
</reference>
<sequence>MDQQYVIHNIEESLSLPPEVLSIVEHFNAPLTPDLATITRKSLSLGSFEIHQEALASPVPSLLDVSVDKTRLENTTKDSKEIPVTHAIDTTLQFVKKLRLVSSPEHIHRFGSCPTYGTWVYYYTWV</sequence>
<keyword evidence="2" id="KW-1185">Reference proteome</keyword>